<dbReference type="Gene3D" id="3.40.50.850">
    <property type="entry name" value="Isochorismatase-like"/>
    <property type="match status" value="1"/>
</dbReference>
<keyword evidence="5" id="KW-1185">Reference proteome</keyword>
<dbReference type="RefSeq" id="WP_051820531.1">
    <property type="nucleotide sequence ID" value="NZ_JBIBDZ010000005.1"/>
</dbReference>
<dbReference type="PANTHER" id="PTHR43540:SF7">
    <property type="entry name" value="ISOCHORISMATASE FAMILY PROTEIN YECD"/>
    <property type="match status" value="1"/>
</dbReference>
<dbReference type="Pfam" id="PF00857">
    <property type="entry name" value="Isochorismatase"/>
    <property type="match status" value="1"/>
</dbReference>
<reference evidence="4 5" key="1">
    <citation type="submission" date="2024-10" db="EMBL/GenBank/DDBJ databases">
        <title>The Natural Products Discovery Center: Release of the First 8490 Sequenced Strains for Exploring Actinobacteria Biosynthetic Diversity.</title>
        <authorList>
            <person name="Kalkreuter E."/>
            <person name="Kautsar S.A."/>
            <person name="Yang D."/>
            <person name="Bader C.D."/>
            <person name="Teijaro C.N."/>
            <person name="Fluegel L."/>
            <person name="Davis C.M."/>
            <person name="Simpson J.R."/>
            <person name="Lauterbach L."/>
            <person name="Steele A.D."/>
            <person name="Gui C."/>
            <person name="Meng S."/>
            <person name="Li G."/>
            <person name="Viehrig K."/>
            <person name="Ye F."/>
            <person name="Su P."/>
            <person name="Kiefer A.F."/>
            <person name="Nichols A."/>
            <person name="Cepeda A.J."/>
            <person name="Yan W."/>
            <person name="Fan B."/>
            <person name="Jiang Y."/>
            <person name="Adhikari A."/>
            <person name="Zheng C.-J."/>
            <person name="Schuster L."/>
            <person name="Cowan T.M."/>
            <person name="Smanski M.J."/>
            <person name="Chevrette M.G."/>
            <person name="De Carvalho L.P.S."/>
            <person name="Shen B."/>
        </authorList>
    </citation>
    <scope>NUCLEOTIDE SEQUENCE [LARGE SCALE GENOMIC DNA]</scope>
    <source>
        <strain evidence="4 5">NPDC012605</strain>
    </source>
</reference>
<sequence length="200" mass="20327">MPALDPGRTALVLVDLMERIVALPLAPRPGTDVLTAAARLADTFRAAGAPVVHIRVERPNVASQPPGSELVADLVREGEPVVVKRTIGGFQDTGLHELLTGFGATTLVFGGVATNLGVESTARAAGDLGYDLVFAEDAMSALTADEHRASVDLDFPRLGTVAPVAAITLEAPAATTGPDGSASVTTPDGSVSTTTHGGRA</sequence>
<name>A0ABW6XT05_9ACTN</name>
<organism evidence="4 5">
    <name type="scientific">Streptomyces flavochromogenes</name>
    <dbReference type="NCBI Taxonomy" id="68199"/>
    <lineage>
        <taxon>Bacteria</taxon>
        <taxon>Bacillati</taxon>
        <taxon>Actinomycetota</taxon>
        <taxon>Actinomycetes</taxon>
        <taxon>Kitasatosporales</taxon>
        <taxon>Streptomycetaceae</taxon>
        <taxon>Streptomyces</taxon>
    </lineage>
</organism>
<protein>
    <submittedName>
        <fullName evidence="4">Isochorismatase family protein</fullName>
    </submittedName>
</protein>
<evidence type="ECO:0000256" key="1">
    <source>
        <dbReference type="ARBA" id="ARBA00022801"/>
    </source>
</evidence>
<feature type="compositionally biased region" description="Polar residues" evidence="2">
    <location>
        <begin position="182"/>
        <end position="200"/>
    </location>
</feature>
<feature type="region of interest" description="Disordered" evidence="2">
    <location>
        <begin position="172"/>
        <end position="200"/>
    </location>
</feature>
<dbReference type="SUPFAM" id="SSF52499">
    <property type="entry name" value="Isochorismatase-like hydrolases"/>
    <property type="match status" value="1"/>
</dbReference>
<evidence type="ECO:0000313" key="5">
    <source>
        <dbReference type="Proteomes" id="UP001602370"/>
    </source>
</evidence>
<proteinExistence type="predicted"/>
<dbReference type="InterPro" id="IPR050272">
    <property type="entry name" value="Isochorismatase-like_hydrls"/>
</dbReference>
<evidence type="ECO:0000313" key="4">
    <source>
        <dbReference type="EMBL" id="MFF5920641.1"/>
    </source>
</evidence>
<dbReference type="EMBL" id="JBIBDZ010000005">
    <property type="protein sequence ID" value="MFF5920641.1"/>
    <property type="molecule type" value="Genomic_DNA"/>
</dbReference>
<dbReference type="Proteomes" id="UP001602370">
    <property type="component" value="Unassembled WGS sequence"/>
</dbReference>
<keyword evidence="1" id="KW-0378">Hydrolase</keyword>
<dbReference type="InterPro" id="IPR036380">
    <property type="entry name" value="Isochorismatase-like_sf"/>
</dbReference>
<evidence type="ECO:0000259" key="3">
    <source>
        <dbReference type="Pfam" id="PF00857"/>
    </source>
</evidence>
<feature type="domain" description="Isochorismatase-like" evidence="3">
    <location>
        <begin position="9"/>
        <end position="163"/>
    </location>
</feature>
<dbReference type="InterPro" id="IPR000868">
    <property type="entry name" value="Isochorismatase-like_dom"/>
</dbReference>
<dbReference type="CDD" id="cd00431">
    <property type="entry name" value="cysteine_hydrolases"/>
    <property type="match status" value="1"/>
</dbReference>
<accession>A0ABW6XT05</accession>
<gene>
    <name evidence="4" type="ORF">ACFY8C_20200</name>
</gene>
<comment type="caution">
    <text evidence="4">The sequence shown here is derived from an EMBL/GenBank/DDBJ whole genome shotgun (WGS) entry which is preliminary data.</text>
</comment>
<evidence type="ECO:0000256" key="2">
    <source>
        <dbReference type="SAM" id="MobiDB-lite"/>
    </source>
</evidence>
<dbReference type="PANTHER" id="PTHR43540">
    <property type="entry name" value="PEROXYUREIDOACRYLATE/UREIDOACRYLATE AMIDOHYDROLASE-RELATED"/>
    <property type="match status" value="1"/>
</dbReference>